<name>A0A392SWD7_9FABA</name>
<dbReference type="Proteomes" id="UP000265520">
    <property type="component" value="Unassembled WGS sequence"/>
</dbReference>
<protein>
    <submittedName>
        <fullName evidence="1">Uncharacterized protein</fullName>
    </submittedName>
</protein>
<accession>A0A392SWD7</accession>
<evidence type="ECO:0000313" key="2">
    <source>
        <dbReference type="Proteomes" id="UP000265520"/>
    </source>
</evidence>
<sequence>MAPGEMKRHGRQLSPVVASGRQTFCRLVARCRPAR</sequence>
<organism evidence="1 2">
    <name type="scientific">Trifolium medium</name>
    <dbReference type="NCBI Taxonomy" id="97028"/>
    <lineage>
        <taxon>Eukaryota</taxon>
        <taxon>Viridiplantae</taxon>
        <taxon>Streptophyta</taxon>
        <taxon>Embryophyta</taxon>
        <taxon>Tracheophyta</taxon>
        <taxon>Spermatophyta</taxon>
        <taxon>Magnoliopsida</taxon>
        <taxon>eudicotyledons</taxon>
        <taxon>Gunneridae</taxon>
        <taxon>Pentapetalae</taxon>
        <taxon>rosids</taxon>
        <taxon>fabids</taxon>
        <taxon>Fabales</taxon>
        <taxon>Fabaceae</taxon>
        <taxon>Papilionoideae</taxon>
        <taxon>50 kb inversion clade</taxon>
        <taxon>NPAAA clade</taxon>
        <taxon>Hologalegina</taxon>
        <taxon>IRL clade</taxon>
        <taxon>Trifolieae</taxon>
        <taxon>Trifolium</taxon>
    </lineage>
</organism>
<evidence type="ECO:0000313" key="1">
    <source>
        <dbReference type="EMBL" id="MCI52534.1"/>
    </source>
</evidence>
<proteinExistence type="predicted"/>
<feature type="non-terminal residue" evidence="1">
    <location>
        <position position="35"/>
    </location>
</feature>
<keyword evidence="2" id="KW-1185">Reference proteome</keyword>
<reference evidence="1 2" key="1">
    <citation type="journal article" date="2018" name="Front. Plant Sci.">
        <title>Red Clover (Trifolium pratense) and Zigzag Clover (T. medium) - A Picture of Genomic Similarities and Differences.</title>
        <authorList>
            <person name="Dluhosova J."/>
            <person name="Istvanek J."/>
            <person name="Nedelnik J."/>
            <person name="Repkova J."/>
        </authorList>
    </citation>
    <scope>NUCLEOTIDE SEQUENCE [LARGE SCALE GENOMIC DNA]</scope>
    <source>
        <strain evidence="2">cv. 10/8</strain>
        <tissue evidence="1">Leaf</tissue>
    </source>
</reference>
<dbReference type="AlphaFoldDB" id="A0A392SWD7"/>
<comment type="caution">
    <text evidence="1">The sequence shown here is derived from an EMBL/GenBank/DDBJ whole genome shotgun (WGS) entry which is preliminary data.</text>
</comment>
<dbReference type="EMBL" id="LXQA010448767">
    <property type="protein sequence ID" value="MCI52534.1"/>
    <property type="molecule type" value="Genomic_DNA"/>
</dbReference>